<name>A0AA41PX41_9ACTN</name>
<evidence type="ECO:0000256" key="6">
    <source>
        <dbReference type="ARBA" id="ARBA00023315"/>
    </source>
</evidence>
<evidence type="ECO:0000256" key="2">
    <source>
        <dbReference type="ARBA" id="ARBA00005874"/>
    </source>
</evidence>
<evidence type="ECO:0000256" key="4">
    <source>
        <dbReference type="ARBA" id="ARBA00013244"/>
    </source>
</evidence>
<dbReference type="GO" id="GO:0004144">
    <property type="term" value="F:diacylglycerol O-acyltransferase activity"/>
    <property type="evidence" value="ECO:0007669"/>
    <property type="project" value="UniProtKB-EC"/>
</dbReference>
<evidence type="ECO:0000256" key="3">
    <source>
        <dbReference type="ARBA" id="ARBA00012820"/>
    </source>
</evidence>
<dbReference type="Gene3D" id="3.40.50.1820">
    <property type="entry name" value="alpha/beta hydrolase"/>
    <property type="match status" value="1"/>
</dbReference>
<dbReference type="AlphaFoldDB" id="A0AA41PX41"/>
<dbReference type="Pfam" id="PF00756">
    <property type="entry name" value="Esterase"/>
    <property type="match status" value="1"/>
</dbReference>
<dbReference type="Proteomes" id="UP001165378">
    <property type="component" value="Unassembled WGS sequence"/>
</dbReference>
<keyword evidence="6" id="KW-0012">Acyltransferase</keyword>
<dbReference type="InterPro" id="IPR029058">
    <property type="entry name" value="AB_hydrolase_fold"/>
</dbReference>
<comment type="catalytic activity">
    <reaction evidence="1">
        <text>2 alpha,alpha'-trehalose 6-mycolate = alpha,alpha'-trehalose 6,6'-bismycolate + alpha,alpha-trehalose</text>
        <dbReference type="Rhea" id="RHEA:23472"/>
        <dbReference type="ChEBI" id="CHEBI:16551"/>
        <dbReference type="ChEBI" id="CHEBI:18195"/>
        <dbReference type="ChEBI" id="CHEBI:18234"/>
        <dbReference type="EC" id="2.3.1.122"/>
    </reaction>
</comment>
<keyword evidence="11" id="KW-1185">Reference proteome</keyword>
<comment type="caution">
    <text evidence="10">The sequence shown here is derived from an EMBL/GenBank/DDBJ whole genome shotgun (WGS) entry which is preliminary data.</text>
</comment>
<dbReference type="SUPFAM" id="SSF53474">
    <property type="entry name" value="alpha/beta-Hydrolases"/>
    <property type="match status" value="1"/>
</dbReference>
<comment type="catalytic activity">
    <reaction evidence="8">
        <text>an acyl-CoA + a 1,2-diacyl-sn-glycerol = a triacyl-sn-glycerol + CoA</text>
        <dbReference type="Rhea" id="RHEA:10868"/>
        <dbReference type="ChEBI" id="CHEBI:17815"/>
        <dbReference type="ChEBI" id="CHEBI:57287"/>
        <dbReference type="ChEBI" id="CHEBI:58342"/>
        <dbReference type="ChEBI" id="CHEBI:64615"/>
        <dbReference type="EC" id="2.3.1.20"/>
    </reaction>
</comment>
<dbReference type="EC" id="2.3.1.20" evidence="4"/>
<evidence type="ECO:0000256" key="1">
    <source>
        <dbReference type="ARBA" id="ARBA00000697"/>
    </source>
</evidence>
<keyword evidence="5" id="KW-0808">Transferase</keyword>
<comment type="similarity">
    <text evidence="2">Belongs to the mycobacterial A85 antigen family.</text>
</comment>
<dbReference type="PROSITE" id="PS51318">
    <property type="entry name" value="TAT"/>
    <property type="match status" value="1"/>
</dbReference>
<dbReference type="InterPro" id="IPR006311">
    <property type="entry name" value="TAT_signal"/>
</dbReference>
<dbReference type="EC" id="2.3.1.122" evidence="3"/>
<evidence type="ECO:0000256" key="7">
    <source>
        <dbReference type="ARBA" id="ARBA00032572"/>
    </source>
</evidence>
<evidence type="ECO:0000313" key="11">
    <source>
        <dbReference type="Proteomes" id="UP001165378"/>
    </source>
</evidence>
<gene>
    <name evidence="10" type="ORF">LZ495_08780</name>
</gene>
<dbReference type="InterPro" id="IPR000801">
    <property type="entry name" value="Esterase-like"/>
</dbReference>
<dbReference type="PANTHER" id="PTHR48098">
    <property type="entry name" value="ENTEROCHELIN ESTERASE-RELATED"/>
    <property type="match status" value="1"/>
</dbReference>
<keyword evidence="9" id="KW-0732">Signal</keyword>
<sequence length="330" mass="35333">MPSLPLSRRSVLKAGGALALGGAGLLAGASQAHAASNGFGLQIIESRESDPRLKFYRFKTAAIGWLNSGPAVNVLLPEGYETSGKTYPVLYLHHGGNCDYTWWEGYGEIRRLTAGLDLVVVMPDGGRAGWYCNPVSSFSGARNWEDFHMTQLLPWVEANFRVHAEFAGRAVAGFSMGGFGALKYTAKYYGHFSAVSSYSGPADIRGQGGILGHWINLSSMVDLNGGMVYGVPWAEARVSADNPCQNVDRYRGKRIFMSAGDSTASLGEIPFVGTMSEAKVLRSQQDFGALLTQAGIPNQVVARIGGQHDIDRDQIAADLAGVTAHLRSAL</sequence>
<feature type="chain" id="PRO_5041297793" description="Acyl-CoA:diacylglycerol acyltransferase" evidence="9">
    <location>
        <begin position="35"/>
        <end position="330"/>
    </location>
</feature>
<evidence type="ECO:0000313" key="10">
    <source>
        <dbReference type="EMBL" id="MCF2527306.1"/>
    </source>
</evidence>
<dbReference type="RefSeq" id="WP_235051443.1">
    <property type="nucleotide sequence ID" value="NZ_JAKFHA010000003.1"/>
</dbReference>
<dbReference type="PANTHER" id="PTHR48098:SF1">
    <property type="entry name" value="DIACYLGLYCEROL ACYLTRANSFERASE_MYCOLYLTRANSFERASE AG85A"/>
    <property type="match status" value="1"/>
</dbReference>
<feature type="signal peptide" evidence="9">
    <location>
        <begin position="1"/>
        <end position="34"/>
    </location>
</feature>
<proteinExistence type="inferred from homology"/>
<protein>
    <recommendedName>
        <fullName evidence="7">Acyl-CoA:diacylglycerol acyltransferase</fullName>
        <ecNumber evidence="3">2.3.1.122</ecNumber>
        <ecNumber evidence="4">2.3.1.20</ecNumber>
    </recommendedName>
</protein>
<dbReference type="GO" id="GO:0050348">
    <property type="term" value="F:trehalose O-mycolyltransferase activity"/>
    <property type="evidence" value="ECO:0007669"/>
    <property type="project" value="UniProtKB-EC"/>
</dbReference>
<accession>A0AA41PX41</accession>
<organism evidence="10 11">
    <name type="scientific">Yinghuangia soli</name>
    <dbReference type="NCBI Taxonomy" id="2908204"/>
    <lineage>
        <taxon>Bacteria</taxon>
        <taxon>Bacillati</taxon>
        <taxon>Actinomycetota</taxon>
        <taxon>Actinomycetes</taxon>
        <taxon>Kitasatosporales</taxon>
        <taxon>Streptomycetaceae</taxon>
        <taxon>Yinghuangia</taxon>
    </lineage>
</organism>
<dbReference type="EMBL" id="JAKFHA010000003">
    <property type="protein sequence ID" value="MCF2527306.1"/>
    <property type="molecule type" value="Genomic_DNA"/>
</dbReference>
<evidence type="ECO:0000256" key="9">
    <source>
        <dbReference type="SAM" id="SignalP"/>
    </source>
</evidence>
<dbReference type="InterPro" id="IPR050583">
    <property type="entry name" value="Mycobacterial_A85_antigen"/>
</dbReference>
<evidence type="ECO:0000256" key="5">
    <source>
        <dbReference type="ARBA" id="ARBA00022679"/>
    </source>
</evidence>
<reference evidence="10" key="1">
    <citation type="submission" date="2022-01" db="EMBL/GenBank/DDBJ databases">
        <title>Genome-Based Taxonomic Classification of the Phylum Actinobacteria.</title>
        <authorList>
            <person name="Gao Y."/>
        </authorList>
    </citation>
    <scope>NUCLEOTIDE SEQUENCE</scope>
    <source>
        <strain evidence="10">KLBMP 8922</strain>
    </source>
</reference>
<evidence type="ECO:0000256" key="8">
    <source>
        <dbReference type="ARBA" id="ARBA00048109"/>
    </source>
</evidence>